<comment type="caution">
    <text evidence="2">The sequence shown here is derived from an EMBL/GenBank/DDBJ whole genome shotgun (WGS) entry which is preliminary data.</text>
</comment>
<dbReference type="RefSeq" id="WP_204464277.1">
    <property type="nucleotide sequence ID" value="NZ_JAFBCV010000001.1"/>
</dbReference>
<keyword evidence="1" id="KW-1133">Transmembrane helix</keyword>
<dbReference type="Proteomes" id="UP001179280">
    <property type="component" value="Unassembled WGS sequence"/>
</dbReference>
<evidence type="ECO:0000313" key="2">
    <source>
        <dbReference type="EMBL" id="MBM7837358.1"/>
    </source>
</evidence>
<evidence type="ECO:0000313" key="3">
    <source>
        <dbReference type="Proteomes" id="UP001179280"/>
    </source>
</evidence>
<feature type="transmembrane region" description="Helical" evidence="1">
    <location>
        <begin position="6"/>
        <end position="23"/>
    </location>
</feature>
<accession>A0ABS2SPC0</accession>
<name>A0ABS2SPC0_9BACI</name>
<protein>
    <submittedName>
        <fullName evidence="2">Membrane protein</fullName>
    </submittedName>
</protein>
<dbReference type="EMBL" id="JAFBCV010000001">
    <property type="protein sequence ID" value="MBM7837358.1"/>
    <property type="molecule type" value="Genomic_DNA"/>
</dbReference>
<sequence>MIFLYLIAGVICVIGFIVTIVSINKPDETYSHEKSMATFKWMYFLMVPVSLIFVVLVAFLLL</sequence>
<organism evidence="2 3">
    <name type="scientific">Shouchella xiaoxiensis</name>
    <dbReference type="NCBI Taxonomy" id="766895"/>
    <lineage>
        <taxon>Bacteria</taxon>
        <taxon>Bacillati</taxon>
        <taxon>Bacillota</taxon>
        <taxon>Bacilli</taxon>
        <taxon>Bacillales</taxon>
        <taxon>Bacillaceae</taxon>
        <taxon>Shouchella</taxon>
    </lineage>
</organism>
<feature type="transmembrane region" description="Helical" evidence="1">
    <location>
        <begin position="43"/>
        <end position="61"/>
    </location>
</feature>
<gene>
    <name evidence="2" type="ORF">JOC54_000589</name>
</gene>
<reference evidence="2" key="1">
    <citation type="submission" date="2021-01" db="EMBL/GenBank/DDBJ databases">
        <title>Genomic Encyclopedia of Type Strains, Phase IV (KMG-IV): sequencing the most valuable type-strain genomes for metagenomic binning, comparative biology and taxonomic classification.</title>
        <authorList>
            <person name="Goeker M."/>
        </authorList>
    </citation>
    <scope>NUCLEOTIDE SEQUENCE</scope>
    <source>
        <strain evidence="2">DSM 21943</strain>
    </source>
</reference>
<keyword evidence="1" id="KW-0472">Membrane</keyword>
<keyword evidence="3" id="KW-1185">Reference proteome</keyword>
<keyword evidence="1" id="KW-0812">Transmembrane</keyword>
<evidence type="ECO:0000256" key="1">
    <source>
        <dbReference type="SAM" id="Phobius"/>
    </source>
</evidence>
<proteinExistence type="predicted"/>